<comment type="caution">
    <text evidence="5">The sequence shown here is derived from an EMBL/GenBank/DDBJ whole genome shotgun (WGS) entry which is preliminary data.</text>
</comment>
<dbReference type="InterPro" id="IPR052355">
    <property type="entry name" value="CENP-V-like"/>
</dbReference>
<protein>
    <submittedName>
        <fullName evidence="5">Glutathione-dependent formaldehyde-activating gfa</fullName>
    </submittedName>
</protein>
<dbReference type="GO" id="GO:0046872">
    <property type="term" value="F:metal ion binding"/>
    <property type="evidence" value="ECO:0007669"/>
    <property type="project" value="UniProtKB-KW"/>
</dbReference>
<proteinExistence type="inferred from homology"/>
<gene>
    <name evidence="5" type="ORF">QBC46DRAFT_417843</name>
</gene>
<keyword evidence="6" id="KW-1185">Reference proteome</keyword>
<evidence type="ECO:0000313" key="5">
    <source>
        <dbReference type="EMBL" id="KAK3943774.1"/>
    </source>
</evidence>
<evidence type="ECO:0000259" key="4">
    <source>
        <dbReference type="PROSITE" id="PS51891"/>
    </source>
</evidence>
<reference evidence="6" key="1">
    <citation type="journal article" date="2023" name="Mol. Phylogenet. Evol.">
        <title>Genome-scale phylogeny and comparative genomics of the fungal order Sordariales.</title>
        <authorList>
            <person name="Hensen N."/>
            <person name="Bonometti L."/>
            <person name="Westerberg I."/>
            <person name="Brannstrom I.O."/>
            <person name="Guillou S."/>
            <person name="Cros-Aarteil S."/>
            <person name="Calhoun S."/>
            <person name="Haridas S."/>
            <person name="Kuo A."/>
            <person name="Mondo S."/>
            <person name="Pangilinan J."/>
            <person name="Riley R."/>
            <person name="LaButti K."/>
            <person name="Andreopoulos B."/>
            <person name="Lipzen A."/>
            <person name="Chen C."/>
            <person name="Yan M."/>
            <person name="Daum C."/>
            <person name="Ng V."/>
            <person name="Clum A."/>
            <person name="Steindorff A."/>
            <person name="Ohm R.A."/>
            <person name="Martin F."/>
            <person name="Silar P."/>
            <person name="Natvig D.O."/>
            <person name="Lalanne C."/>
            <person name="Gautier V."/>
            <person name="Ament-Velasquez S.L."/>
            <person name="Kruys A."/>
            <person name="Hutchinson M.I."/>
            <person name="Powell A.J."/>
            <person name="Barry K."/>
            <person name="Miller A.N."/>
            <person name="Grigoriev I.V."/>
            <person name="Debuchy R."/>
            <person name="Gladieux P."/>
            <person name="Hiltunen Thoren M."/>
            <person name="Johannesson H."/>
        </authorList>
    </citation>
    <scope>NUCLEOTIDE SEQUENCE [LARGE SCALE GENOMIC DNA]</scope>
    <source>
        <strain evidence="6">CBS 340.73</strain>
    </source>
</reference>
<evidence type="ECO:0000256" key="1">
    <source>
        <dbReference type="ARBA" id="ARBA00005495"/>
    </source>
</evidence>
<organism evidence="5 6">
    <name type="scientific">Diplogelasinospora grovesii</name>
    <dbReference type="NCBI Taxonomy" id="303347"/>
    <lineage>
        <taxon>Eukaryota</taxon>
        <taxon>Fungi</taxon>
        <taxon>Dikarya</taxon>
        <taxon>Ascomycota</taxon>
        <taxon>Pezizomycotina</taxon>
        <taxon>Sordariomycetes</taxon>
        <taxon>Sordariomycetidae</taxon>
        <taxon>Sordariales</taxon>
        <taxon>Diplogelasinosporaceae</taxon>
        <taxon>Diplogelasinospora</taxon>
    </lineage>
</organism>
<name>A0AAN6S7X5_9PEZI</name>
<dbReference type="PANTHER" id="PTHR28620">
    <property type="entry name" value="CENTROMERE PROTEIN V"/>
    <property type="match status" value="1"/>
</dbReference>
<dbReference type="Pfam" id="PF04828">
    <property type="entry name" value="GFA"/>
    <property type="match status" value="1"/>
</dbReference>
<dbReference type="GO" id="GO:0016846">
    <property type="term" value="F:carbon-sulfur lyase activity"/>
    <property type="evidence" value="ECO:0007669"/>
    <property type="project" value="InterPro"/>
</dbReference>
<accession>A0AAN6S7X5</accession>
<dbReference type="EMBL" id="MU853763">
    <property type="protein sequence ID" value="KAK3943774.1"/>
    <property type="molecule type" value="Genomic_DNA"/>
</dbReference>
<dbReference type="InterPro" id="IPR011057">
    <property type="entry name" value="Mss4-like_sf"/>
</dbReference>
<dbReference type="AlphaFoldDB" id="A0AAN6S7X5"/>
<dbReference type="Proteomes" id="UP001303473">
    <property type="component" value="Unassembled WGS sequence"/>
</dbReference>
<feature type="domain" description="CENP-V/GFA" evidence="4">
    <location>
        <begin position="129"/>
        <end position="262"/>
    </location>
</feature>
<keyword evidence="3" id="KW-0862">Zinc</keyword>
<dbReference type="PROSITE" id="PS51891">
    <property type="entry name" value="CENP_V_GFA"/>
    <property type="match status" value="2"/>
</dbReference>
<dbReference type="PANTHER" id="PTHR28620:SF1">
    <property type="entry name" value="CENP-V_GFA DOMAIN-CONTAINING PROTEIN"/>
    <property type="match status" value="1"/>
</dbReference>
<dbReference type="SUPFAM" id="SSF51316">
    <property type="entry name" value="Mss4-like"/>
    <property type="match status" value="2"/>
</dbReference>
<comment type="similarity">
    <text evidence="1">Belongs to the Gfa family.</text>
</comment>
<dbReference type="Gene3D" id="2.170.150.70">
    <property type="match status" value="2"/>
</dbReference>
<keyword evidence="2" id="KW-0479">Metal-binding</keyword>
<sequence>MEDPGNVYHGNCHCGGYRFNVRLAPHEQLELVACDCRLCEKQGYLWYMPLVATVEVIRDDGNLVEYRSTTLEHKFCGICGTGVLGKHFEGPRQGRMALNARAFRDLDPFSFERHEQRHDRSAEPASLPRFGSCDCGMVKVELLHIPDDPDIKEDNCSICTRNAWIGIYPRLSEVKVTGAEHLTDYRFGRRFMGHPFCKICGVHVVMNVHGPPQHVVDRLPEDKKEIVRRNLDLKPVNVRVLDGVELSLLRIKRSDQGTDGYERDVLVETDQAP</sequence>
<evidence type="ECO:0000256" key="2">
    <source>
        <dbReference type="ARBA" id="ARBA00022723"/>
    </source>
</evidence>
<feature type="domain" description="CENP-V/GFA" evidence="4">
    <location>
        <begin position="8"/>
        <end position="126"/>
    </location>
</feature>
<dbReference type="InterPro" id="IPR006913">
    <property type="entry name" value="CENP-V/GFA"/>
</dbReference>
<evidence type="ECO:0000313" key="6">
    <source>
        <dbReference type="Proteomes" id="UP001303473"/>
    </source>
</evidence>
<evidence type="ECO:0000256" key="3">
    <source>
        <dbReference type="ARBA" id="ARBA00022833"/>
    </source>
</evidence>